<evidence type="ECO:0000313" key="2">
    <source>
        <dbReference type="EMBL" id="MFD1221219.1"/>
    </source>
</evidence>
<feature type="transmembrane region" description="Helical" evidence="1">
    <location>
        <begin position="7"/>
        <end position="24"/>
    </location>
</feature>
<name>A0ABW3ULW5_9BACL</name>
<evidence type="ECO:0000313" key="3">
    <source>
        <dbReference type="Proteomes" id="UP001597180"/>
    </source>
</evidence>
<keyword evidence="1" id="KW-0812">Transmembrane</keyword>
<feature type="transmembrane region" description="Helical" evidence="1">
    <location>
        <begin position="36"/>
        <end position="58"/>
    </location>
</feature>
<keyword evidence="1" id="KW-0472">Membrane</keyword>
<dbReference type="Proteomes" id="UP001597180">
    <property type="component" value="Unassembled WGS sequence"/>
</dbReference>
<organism evidence="2 3">
    <name type="scientific">Paenibacillus vulneris</name>
    <dbReference type="NCBI Taxonomy" id="1133364"/>
    <lineage>
        <taxon>Bacteria</taxon>
        <taxon>Bacillati</taxon>
        <taxon>Bacillota</taxon>
        <taxon>Bacilli</taxon>
        <taxon>Bacillales</taxon>
        <taxon>Paenibacillaceae</taxon>
        <taxon>Paenibacillus</taxon>
    </lineage>
</organism>
<proteinExistence type="predicted"/>
<keyword evidence="3" id="KW-1185">Reference proteome</keyword>
<sequence length="228" mass="26116">MRKLIIGIAWIGLTVIYFFGYGIVNTVLDINENGFGPMNLTICLLPFVVGLLITYMLTHLLEIRHWHKPLWIFLSIILAVPATLSLIKLFDQQMNAVDLNQHKTLEEQFRAYSLTAQSNGETAPLYVRELTDFVWDKLYLFGPYTTHTQINERLGYEWTKNTLRLSDESSSLLVFVHDGKVVQYLDISLWIQGDPDATFTPEGAVLRSSKIFTNDNQSNQTTLQLIET</sequence>
<protein>
    <submittedName>
        <fullName evidence="2">Uncharacterized protein</fullName>
    </submittedName>
</protein>
<dbReference type="RefSeq" id="WP_144027806.1">
    <property type="nucleotide sequence ID" value="NZ_BAABJG010000021.1"/>
</dbReference>
<reference evidence="3" key="1">
    <citation type="journal article" date="2019" name="Int. J. Syst. Evol. Microbiol.">
        <title>The Global Catalogue of Microorganisms (GCM) 10K type strain sequencing project: providing services to taxonomists for standard genome sequencing and annotation.</title>
        <authorList>
            <consortium name="The Broad Institute Genomics Platform"/>
            <consortium name="The Broad Institute Genome Sequencing Center for Infectious Disease"/>
            <person name="Wu L."/>
            <person name="Ma J."/>
        </authorList>
    </citation>
    <scope>NUCLEOTIDE SEQUENCE [LARGE SCALE GENOMIC DNA]</scope>
    <source>
        <strain evidence="3">CCUG 53270</strain>
    </source>
</reference>
<accession>A0ABW3ULW5</accession>
<keyword evidence="1" id="KW-1133">Transmembrane helix</keyword>
<comment type="caution">
    <text evidence="2">The sequence shown here is derived from an EMBL/GenBank/DDBJ whole genome shotgun (WGS) entry which is preliminary data.</text>
</comment>
<feature type="transmembrane region" description="Helical" evidence="1">
    <location>
        <begin position="70"/>
        <end position="90"/>
    </location>
</feature>
<gene>
    <name evidence="2" type="ORF">ACFQ4B_13930</name>
</gene>
<evidence type="ECO:0000256" key="1">
    <source>
        <dbReference type="SAM" id="Phobius"/>
    </source>
</evidence>
<dbReference type="EMBL" id="JBHTLU010000015">
    <property type="protein sequence ID" value="MFD1221219.1"/>
    <property type="molecule type" value="Genomic_DNA"/>
</dbReference>